<dbReference type="EMBL" id="AWGH01000006">
    <property type="protein sequence ID" value="ODO01880.1"/>
    <property type="molecule type" value="Genomic_DNA"/>
</dbReference>
<sequence>MSLHENSSIARSRTSVNNDNAGDTEYELRTSTDPFFSRDGTVLHVNPVVILRNTTSARSNFISPETLKAGIESWLSSPDSTSPDARQRRESVRGAIDDVVHKQGPEQSSGGLIDPLNDFVKRNVIVPLSDISDASQEGVPSTMVLRGYAQSGLADLAWTFGGSEDPNVSQSIIRSCPSLKFAPIFPDVDGNEIHVESRLTAEGYYLRPATILGHFSMTGNSIQPRHRTHRDTPEYQSAFVKRFTDKVNQTIAESFIKDGQQMCDNDVYRHYDGTIYDSVGVNLQSEVADVEGIPNRLTFANYPSQWTGNLAGRAHRQLSAESVVPNDRPVGRLGLPEELSDNWWA</sequence>
<dbReference type="RefSeq" id="XP_019033132.1">
    <property type="nucleotide sequence ID" value="XM_019174753.1"/>
</dbReference>
<protein>
    <submittedName>
        <fullName evidence="2">Uncharacterized protein</fullName>
    </submittedName>
</protein>
<evidence type="ECO:0000313" key="2">
    <source>
        <dbReference type="EMBL" id="ODO01880.1"/>
    </source>
</evidence>
<feature type="compositionally biased region" description="Polar residues" evidence="1">
    <location>
        <begin position="1"/>
        <end position="21"/>
    </location>
</feature>
<dbReference type="OrthoDB" id="10332609at2759"/>
<reference evidence="2 3" key="1">
    <citation type="submission" date="2016-06" db="EMBL/GenBank/DDBJ databases">
        <title>Evolution of pathogenesis and genome organization in the Tremellales.</title>
        <authorList>
            <person name="Cuomo C."/>
            <person name="Litvintseva A."/>
            <person name="Heitman J."/>
            <person name="Chen Y."/>
            <person name="Sun S."/>
            <person name="Springer D."/>
            <person name="Dromer F."/>
            <person name="Young S."/>
            <person name="Zeng Q."/>
            <person name="Chapman S."/>
            <person name="Gujja S."/>
            <person name="Saif S."/>
            <person name="Birren B."/>
        </authorList>
    </citation>
    <scope>NUCLEOTIDE SEQUENCE [LARGE SCALE GENOMIC DNA]</scope>
    <source>
        <strain evidence="2 3">CBS 7118</strain>
    </source>
</reference>
<organism evidence="2 3">
    <name type="scientific">Cryptococcus wingfieldii CBS 7118</name>
    <dbReference type="NCBI Taxonomy" id="1295528"/>
    <lineage>
        <taxon>Eukaryota</taxon>
        <taxon>Fungi</taxon>
        <taxon>Dikarya</taxon>
        <taxon>Basidiomycota</taxon>
        <taxon>Agaricomycotina</taxon>
        <taxon>Tremellomycetes</taxon>
        <taxon>Tremellales</taxon>
        <taxon>Cryptococcaceae</taxon>
        <taxon>Cryptococcus</taxon>
    </lineage>
</organism>
<evidence type="ECO:0000256" key="1">
    <source>
        <dbReference type="SAM" id="MobiDB-lite"/>
    </source>
</evidence>
<comment type="caution">
    <text evidence="2">The sequence shown here is derived from an EMBL/GenBank/DDBJ whole genome shotgun (WGS) entry which is preliminary data.</text>
</comment>
<keyword evidence="3" id="KW-1185">Reference proteome</keyword>
<proteinExistence type="predicted"/>
<dbReference type="AlphaFoldDB" id="A0A1E3JM00"/>
<feature type="region of interest" description="Disordered" evidence="1">
    <location>
        <begin position="1"/>
        <end position="26"/>
    </location>
</feature>
<evidence type="ECO:0000313" key="3">
    <source>
        <dbReference type="Proteomes" id="UP000094819"/>
    </source>
</evidence>
<dbReference type="Proteomes" id="UP000094819">
    <property type="component" value="Unassembled WGS sequence"/>
</dbReference>
<dbReference type="GeneID" id="30191822"/>
<gene>
    <name evidence="2" type="ORF">L198_02609</name>
</gene>
<accession>A0A1E3JM00</accession>
<name>A0A1E3JM00_9TREE</name>